<evidence type="ECO:0000313" key="2">
    <source>
        <dbReference type="Proteomes" id="UP000034854"/>
    </source>
</evidence>
<reference evidence="1 2" key="1">
    <citation type="journal article" date="2015" name="Nature">
        <title>rRNA introns, odd ribosomes, and small enigmatic genomes across a large radiation of phyla.</title>
        <authorList>
            <person name="Brown C.T."/>
            <person name="Hug L.A."/>
            <person name="Thomas B.C."/>
            <person name="Sharon I."/>
            <person name="Castelle C.J."/>
            <person name="Singh A."/>
            <person name="Wilkins M.J."/>
            <person name="Williams K.H."/>
            <person name="Banfield J.F."/>
        </authorList>
    </citation>
    <scope>NUCLEOTIDE SEQUENCE [LARGE SCALE GENOMIC DNA]</scope>
</reference>
<organism evidence="1 2">
    <name type="scientific">Candidatus Curtissbacteria bacterium GW2011_GWA1_41_11</name>
    <dbReference type="NCBI Taxonomy" id="1618409"/>
    <lineage>
        <taxon>Bacteria</taxon>
        <taxon>Candidatus Curtissiibacteriota</taxon>
    </lineage>
</organism>
<dbReference type="InterPro" id="IPR014985">
    <property type="entry name" value="WbqC"/>
</dbReference>
<proteinExistence type="predicted"/>
<comment type="caution">
    <text evidence="1">The sequence shown here is derived from an EMBL/GenBank/DDBJ whole genome shotgun (WGS) entry which is preliminary data.</text>
</comment>
<protein>
    <submittedName>
        <fullName evidence="1">WbqC-like protein family protein</fullName>
    </submittedName>
</protein>
<evidence type="ECO:0000313" key="1">
    <source>
        <dbReference type="EMBL" id="KKR86622.1"/>
    </source>
</evidence>
<dbReference type="EMBL" id="LCAG01000012">
    <property type="protein sequence ID" value="KKR86622.1"/>
    <property type="molecule type" value="Genomic_DNA"/>
</dbReference>
<gene>
    <name evidence="1" type="ORF">UU34_C0012G0020</name>
</gene>
<dbReference type="Pfam" id="PF08889">
    <property type="entry name" value="WbqC"/>
    <property type="match status" value="1"/>
</dbReference>
<sequence length="216" mass="25081">MIIAAHQPNFLPNLAFFNKMKTADLFVIITNLQFEKQEGWQQRHKIKGPNGDIWLTVPVLGSQNQKIKDVKINNQVNWRKKHQKTIRMVYAKSKGEDLIDEINSIYGSEPERLVEVNYRAILKLKDILGIETKVVLDDKVSGNKHELIINICKKYKADTYLSGVGALDYMTKERLAELKKNNIKHKFVEKNLTSLYPYSTLHYLLSEGREWILNVI</sequence>
<dbReference type="AlphaFoldDB" id="A0A0G0XFY3"/>
<name>A0A0G0XFY3_9BACT</name>
<dbReference type="Proteomes" id="UP000034854">
    <property type="component" value="Unassembled WGS sequence"/>
</dbReference>
<accession>A0A0G0XFY3</accession>